<dbReference type="InterPro" id="IPR005624">
    <property type="entry name" value="PduO/GlcC-like"/>
</dbReference>
<dbReference type="PANTHER" id="PTHR34309:SF1">
    <property type="entry name" value="PROTEIN GLCG"/>
    <property type="match status" value="1"/>
</dbReference>
<organism evidence="1 2">
    <name type="scientific">Pseudorhodoplanes sinuspersici</name>
    <dbReference type="NCBI Taxonomy" id="1235591"/>
    <lineage>
        <taxon>Bacteria</taxon>
        <taxon>Pseudomonadati</taxon>
        <taxon>Pseudomonadota</taxon>
        <taxon>Alphaproteobacteria</taxon>
        <taxon>Hyphomicrobiales</taxon>
        <taxon>Pseudorhodoplanes</taxon>
    </lineage>
</organism>
<gene>
    <name evidence="1" type="ORF">CAK95_09465</name>
</gene>
<dbReference type="InterPro" id="IPR038084">
    <property type="entry name" value="PduO/GlcC-like_sf"/>
</dbReference>
<accession>A0A1W6ZPH6</accession>
<dbReference type="AlphaFoldDB" id="A0A1W6ZPH6"/>
<dbReference type="Pfam" id="PF03928">
    <property type="entry name" value="HbpS-like"/>
    <property type="match status" value="1"/>
</dbReference>
<dbReference type="STRING" id="1235591.CAK95_09465"/>
<dbReference type="InterPro" id="IPR052517">
    <property type="entry name" value="GlcG_carb_metab_protein"/>
</dbReference>
<dbReference type="SUPFAM" id="SSF143744">
    <property type="entry name" value="GlcG-like"/>
    <property type="match status" value="1"/>
</dbReference>
<dbReference type="PANTHER" id="PTHR34309">
    <property type="entry name" value="SLR1406 PROTEIN"/>
    <property type="match status" value="1"/>
</dbReference>
<evidence type="ECO:0000313" key="2">
    <source>
        <dbReference type="Proteomes" id="UP000194137"/>
    </source>
</evidence>
<sequence>MKFPLPALALAAFLFAGPAAAQQSAPPPYGAPITLDLAKKIVTAAEAEAVKNNWQVSIAVIDSGGHLVMLQKLDNTQLVSIRVSEAKAKTALGFRLPTKMLEDAVTAGGAGTRLLALEEVAPFEGGFPIIVDGKIIGAIGVAGVFSSQDAQVARAGLAAIGNPSR</sequence>
<dbReference type="KEGG" id="psin:CAK95_09465"/>
<dbReference type="Proteomes" id="UP000194137">
    <property type="component" value="Chromosome"/>
</dbReference>
<proteinExistence type="predicted"/>
<evidence type="ECO:0000313" key="1">
    <source>
        <dbReference type="EMBL" id="ARP99283.1"/>
    </source>
</evidence>
<dbReference type="OrthoDB" id="9815788at2"/>
<dbReference type="Gene3D" id="3.30.450.150">
    <property type="entry name" value="Haem-degrading domain"/>
    <property type="match status" value="1"/>
</dbReference>
<dbReference type="EMBL" id="CP021112">
    <property type="protein sequence ID" value="ARP99283.1"/>
    <property type="molecule type" value="Genomic_DNA"/>
</dbReference>
<dbReference type="RefSeq" id="WP_086087692.1">
    <property type="nucleotide sequence ID" value="NZ_CP021112.1"/>
</dbReference>
<name>A0A1W6ZPH6_9HYPH</name>
<keyword evidence="2" id="KW-1185">Reference proteome</keyword>
<reference evidence="1 2" key="1">
    <citation type="submission" date="2017-05" db="EMBL/GenBank/DDBJ databases">
        <title>Full genome sequence of Pseudorhodoplanes sinuspersici.</title>
        <authorList>
            <person name="Dastgheib S.M.M."/>
            <person name="Shavandi M."/>
            <person name="Tirandaz H."/>
        </authorList>
    </citation>
    <scope>NUCLEOTIDE SEQUENCE [LARGE SCALE GENOMIC DNA]</scope>
    <source>
        <strain evidence="1 2">RIPI110</strain>
    </source>
</reference>
<protein>
    <submittedName>
        <fullName evidence="1">Uncharacterized protein</fullName>
    </submittedName>
</protein>